<dbReference type="Proteomes" id="UP000050640">
    <property type="component" value="Unplaced"/>
</dbReference>
<accession>A0A0R3S1L4</accession>
<keyword evidence="2" id="KW-1185">Reference proteome</keyword>
<protein>
    <submittedName>
        <fullName evidence="3">BMERB domain-containing protein</fullName>
    </submittedName>
</protein>
<feature type="region of interest" description="Disordered" evidence="1">
    <location>
        <begin position="41"/>
        <end position="99"/>
    </location>
</feature>
<feature type="compositionally biased region" description="Basic residues" evidence="1">
    <location>
        <begin position="90"/>
        <end position="99"/>
    </location>
</feature>
<evidence type="ECO:0000256" key="1">
    <source>
        <dbReference type="SAM" id="MobiDB-lite"/>
    </source>
</evidence>
<feature type="region of interest" description="Disordered" evidence="1">
    <location>
        <begin position="180"/>
        <end position="200"/>
    </location>
</feature>
<dbReference type="WBParaSite" id="EEL_0000856001-mRNA-1">
    <property type="protein sequence ID" value="EEL_0000856001-mRNA-1"/>
    <property type="gene ID" value="EEL_0000856001"/>
</dbReference>
<sequence length="533" mass="60156">MVKKLQEGNAIRPVRQSHRARTLNTRLSTPPKILLDMLKDHSSSAAKKSHPAVADVKRMENVSQKTARIPSKQNVKSSNTTVQLSDARSRRQHNSNKRHAASFEGILEAGHFSKNVSNEAVTFAANESRKPKAARSSKDERLHIPSKVLNSTSSKIRHSSRIRIPNSRFGYLLPGFLEQSGSGKGRDNMKTSDGNKKADTLPLMQDGEKLVACSPKIASGKSDMAIRLRHSERQRIPSKRFSFPDVYPVIRAQKKSTKARPKVKEVDIKIHKCKNPSKKPNNILKTKLNVKAASKNLSLMSTASNRQVHSSLEVPSILYPYRPARNQALCVEPSSSTSKDYISKKDVDELIIEINKALTSVPDEDYDELRGKIAHHLNSLYRENCRFRQALYQLRSELDGLSSNSTVNRCNMLIKQNSELREQKVLADIKYEAQMEEVHKLLGRIRTLEMRNKSLEDFRNRFVGQKKQQNLNGGTKYADINLVNDLSKMEAQNVTDAQLNSMVLNEIDGDTVKGDKSNNNELEWGNDSWMLHC</sequence>
<feature type="compositionally biased region" description="Polar residues" evidence="1">
    <location>
        <begin position="61"/>
        <end position="86"/>
    </location>
</feature>
<evidence type="ECO:0000313" key="3">
    <source>
        <dbReference type="WBParaSite" id="EEL_0000856001-mRNA-1"/>
    </source>
</evidence>
<dbReference type="STRING" id="1147741.A0A0R3S1L4"/>
<feature type="region of interest" description="Disordered" evidence="1">
    <location>
        <begin position="1"/>
        <end position="27"/>
    </location>
</feature>
<proteinExistence type="predicted"/>
<organism evidence="2 3">
    <name type="scientific">Elaeophora elaphi</name>
    <dbReference type="NCBI Taxonomy" id="1147741"/>
    <lineage>
        <taxon>Eukaryota</taxon>
        <taxon>Metazoa</taxon>
        <taxon>Ecdysozoa</taxon>
        <taxon>Nematoda</taxon>
        <taxon>Chromadorea</taxon>
        <taxon>Rhabditida</taxon>
        <taxon>Spirurina</taxon>
        <taxon>Spiruromorpha</taxon>
        <taxon>Filarioidea</taxon>
        <taxon>Onchocercidae</taxon>
        <taxon>Elaeophora</taxon>
    </lineage>
</organism>
<evidence type="ECO:0000313" key="2">
    <source>
        <dbReference type="Proteomes" id="UP000050640"/>
    </source>
</evidence>
<feature type="compositionally biased region" description="Basic and acidic residues" evidence="1">
    <location>
        <begin position="184"/>
        <end position="199"/>
    </location>
</feature>
<reference evidence="3" key="1">
    <citation type="submission" date="2017-02" db="UniProtKB">
        <authorList>
            <consortium name="WormBaseParasite"/>
        </authorList>
    </citation>
    <scope>IDENTIFICATION</scope>
</reference>
<name>A0A0R3S1L4_9BILA</name>
<dbReference type="AlphaFoldDB" id="A0A0R3S1L4"/>